<dbReference type="Proteomes" id="UP000182793">
    <property type="component" value="Unassembled WGS sequence"/>
</dbReference>
<name>A0A1I4E8H9_STREI</name>
<keyword evidence="2" id="KW-1185">Reference proteome</keyword>
<organism evidence="1 2">
    <name type="scientific">Streptococcus equinus JB1</name>
    <dbReference type="NCBI Taxonomy" id="1294274"/>
    <lineage>
        <taxon>Bacteria</taxon>
        <taxon>Bacillati</taxon>
        <taxon>Bacillota</taxon>
        <taxon>Bacilli</taxon>
        <taxon>Lactobacillales</taxon>
        <taxon>Streptococcaceae</taxon>
        <taxon>Streptococcus</taxon>
    </lineage>
</organism>
<comment type="caution">
    <text evidence="1">The sequence shown here is derived from an EMBL/GenBank/DDBJ whole genome shotgun (WGS) entry which is preliminary data.</text>
</comment>
<protein>
    <recommendedName>
        <fullName evidence="3">Phage protein</fullName>
    </recommendedName>
</protein>
<evidence type="ECO:0000313" key="2">
    <source>
        <dbReference type="Proteomes" id="UP000182793"/>
    </source>
</evidence>
<accession>A0A1I4E8H9</accession>
<proteinExistence type="predicted"/>
<dbReference type="EMBL" id="FOTG01000002">
    <property type="protein sequence ID" value="SFL01479.1"/>
    <property type="molecule type" value="Genomic_DNA"/>
</dbReference>
<gene>
    <name evidence="1" type="ORF">SAMN02910290_00006</name>
</gene>
<reference evidence="1 2" key="1">
    <citation type="submission" date="2016-10" db="EMBL/GenBank/DDBJ databases">
        <authorList>
            <person name="Varghese N."/>
            <person name="Submissions S."/>
        </authorList>
    </citation>
    <scope>NUCLEOTIDE SEQUENCE [LARGE SCALE GENOMIC DNA]</scope>
    <source>
        <strain evidence="1 2">JB1</strain>
    </source>
</reference>
<evidence type="ECO:0008006" key="3">
    <source>
        <dbReference type="Google" id="ProtNLM"/>
    </source>
</evidence>
<sequence>MGPPPLSRPRFKPSLYIFSRVIFIERDIMATIKIKCTVCGKNFISHTKNACYCSSDCRRIGRSRARKQWEEKTNYRELQRNKMKLRRKLEKQQPVTKKEPVLKVERVIPKKRSYEELIEYWENYRLNLLKSESVYKNPTHTVGGIDIHEEDFAEKVVRQLRG</sequence>
<evidence type="ECO:0000313" key="1">
    <source>
        <dbReference type="EMBL" id="SFL01479.1"/>
    </source>
</evidence>